<evidence type="ECO:0000313" key="3">
    <source>
        <dbReference type="Proteomes" id="UP000662185"/>
    </source>
</evidence>
<keyword evidence="1" id="KW-0812">Transmembrane</keyword>
<dbReference type="Proteomes" id="UP000662185">
    <property type="component" value="Unassembled WGS sequence"/>
</dbReference>
<feature type="transmembrane region" description="Helical" evidence="1">
    <location>
        <begin position="53"/>
        <end position="76"/>
    </location>
</feature>
<dbReference type="RefSeq" id="WP_190557493.1">
    <property type="nucleotide sequence ID" value="NZ_JACJQU010000002.1"/>
</dbReference>
<reference evidence="3" key="1">
    <citation type="journal article" date="2020" name="ISME J.">
        <title>Comparative genomics reveals insights into cyanobacterial evolution and habitat adaptation.</title>
        <authorList>
            <person name="Chen M.Y."/>
            <person name="Teng W.K."/>
            <person name="Zhao L."/>
            <person name="Hu C.X."/>
            <person name="Zhou Y.K."/>
            <person name="Han B.P."/>
            <person name="Song L.R."/>
            <person name="Shu W.S."/>
        </authorList>
    </citation>
    <scope>NUCLEOTIDE SEQUENCE [LARGE SCALE GENOMIC DNA]</scope>
    <source>
        <strain evidence="3">FACHB-251</strain>
    </source>
</reference>
<keyword evidence="1" id="KW-0472">Membrane</keyword>
<organism evidence="2 3">
    <name type="scientific">Anabaena sphaerica FACHB-251</name>
    <dbReference type="NCBI Taxonomy" id="2692883"/>
    <lineage>
        <taxon>Bacteria</taxon>
        <taxon>Bacillati</taxon>
        <taxon>Cyanobacteriota</taxon>
        <taxon>Cyanophyceae</taxon>
        <taxon>Nostocales</taxon>
        <taxon>Nostocaceae</taxon>
        <taxon>Anabaena</taxon>
    </lineage>
</organism>
<evidence type="ECO:0000256" key="1">
    <source>
        <dbReference type="SAM" id="Phobius"/>
    </source>
</evidence>
<dbReference type="AlphaFoldDB" id="A0A926ZYL5"/>
<name>A0A926ZYL5_9NOST</name>
<keyword evidence="3" id="KW-1185">Reference proteome</keyword>
<feature type="transmembrane region" description="Helical" evidence="1">
    <location>
        <begin position="20"/>
        <end position="41"/>
    </location>
</feature>
<evidence type="ECO:0000313" key="2">
    <source>
        <dbReference type="EMBL" id="MBD2292762.1"/>
    </source>
</evidence>
<proteinExistence type="predicted"/>
<sequence>MNNLMTSLTTGELNLFTGLVLLLIATGFSMLGGAIGGIILAGKDFGYSFSATIGGLFGPTAAIPAILLGLCLLTIMTNS</sequence>
<dbReference type="EMBL" id="JACJQU010000002">
    <property type="protein sequence ID" value="MBD2292762.1"/>
    <property type="molecule type" value="Genomic_DNA"/>
</dbReference>
<accession>A0A926ZYL5</accession>
<gene>
    <name evidence="2" type="ORF">H6G06_04495</name>
</gene>
<comment type="caution">
    <text evidence="2">The sequence shown here is derived from an EMBL/GenBank/DDBJ whole genome shotgun (WGS) entry which is preliminary data.</text>
</comment>
<protein>
    <submittedName>
        <fullName evidence="2">Uncharacterized protein</fullName>
    </submittedName>
</protein>
<keyword evidence="1" id="KW-1133">Transmembrane helix</keyword>